<dbReference type="InterPro" id="IPR037171">
    <property type="entry name" value="NagB/RpiA_transferase-like"/>
</dbReference>
<name>A0A9D0ZCW8_9FIRM</name>
<feature type="domain" description="Sugar-binding" evidence="5">
    <location>
        <begin position="62"/>
        <end position="309"/>
    </location>
</feature>
<accession>A0A9D0ZCW8</accession>
<dbReference type="GO" id="GO:0003677">
    <property type="term" value="F:DNA binding"/>
    <property type="evidence" value="ECO:0007669"/>
    <property type="project" value="UniProtKB-KW"/>
</dbReference>
<organism evidence="6 7">
    <name type="scientific">Candidatus Scatomorpha intestinavium</name>
    <dbReference type="NCBI Taxonomy" id="2840922"/>
    <lineage>
        <taxon>Bacteria</taxon>
        <taxon>Bacillati</taxon>
        <taxon>Bacillota</taxon>
        <taxon>Clostridia</taxon>
        <taxon>Eubacteriales</taxon>
        <taxon>Candidatus Scatomorpha</taxon>
    </lineage>
</organism>
<dbReference type="InterPro" id="IPR051054">
    <property type="entry name" value="SorC_transcr_regulators"/>
</dbReference>
<reference evidence="6" key="1">
    <citation type="submission" date="2020-10" db="EMBL/GenBank/DDBJ databases">
        <authorList>
            <person name="Gilroy R."/>
        </authorList>
    </citation>
    <scope>NUCLEOTIDE SEQUENCE</scope>
    <source>
        <strain evidence="6">ChiBcolR7-354</strain>
    </source>
</reference>
<dbReference type="InterPro" id="IPR007324">
    <property type="entry name" value="Sugar-bd_dom_put"/>
</dbReference>
<evidence type="ECO:0000313" key="6">
    <source>
        <dbReference type="EMBL" id="HIQ77762.1"/>
    </source>
</evidence>
<comment type="caution">
    <text evidence="6">The sequence shown here is derived from an EMBL/GenBank/DDBJ whole genome shotgun (WGS) entry which is preliminary data.</text>
</comment>
<dbReference type="GO" id="GO:0030246">
    <property type="term" value="F:carbohydrate binding"/>
    <property type="evidence" value="ECO:0007669"/>
    <property type="project" value="InterPro"/>
</dbReference>
<sequence length="310" mass="34830">MNISQDKRKRLAHVARRYYLEDHKQSDIARELGISRPMVSRLLSEARELGIVEITVHDPETKTARLMDRLRSISSIQGGVLVEDSGDNDDVNLMLSQGALQLLQQLGTKRLGVGWGYLIGQIVDWLEQNPQTGSTVTDICPLVGNASIPARNYQSNENIRLMAQQMGAAPHFLYLPALPESLEEKEVLCSTEVYRQIYRQWELLDTALVNIGDYPSSPDFASLVRYGNLLQQRRACGRMLIYYFNEDGYVIQSDQDFAIQIPVDVLKRCPNIIGVCSANTSPKAVRGALKSGFFTQIVARSEIIETLLEQ</sequence>
<gene>
    <name evidence="6" type="ORF">IAB77_00715</name>
</gene>
<keyword evidence="3" id="KW-0238">DNA-binding</keyword>
<proteinExistence type="inferred from homology"/>
<evidence type="ECO:0000256" key="1">
    <source>
        <dbReference type="ARBA" id="ARBA00010466"/>
    </source>
</evidence>
<protein>
    <submittedName>
        <fullName evidence="6">Transcriptional regulator</fullName>
    </submittedName>
</protein>
<evidence type="ECO:0000313" key="7">
    <source>
        <dbReference type="Proteomes" id="UP000824262"/>
    </source>
</evidence>
<dbReference type="AlphaFoldDB" id="A0A9D0ZCW8"/>
<dbReference type="Gene3D" id="3.40.50.1360">
    <property type="match status" value="1"/>
</dbReference>
<reference evidence="6" key="2">
    <citation type="journal article" date="2021" name="PeerJ">
        <title>Extensive microbial diversity within the chicken gut microbiome revealed by metagenomics and culture.</title>
        <authorList>
            <person name="Gilroy R."/>
            <person name="Ravi A."/>
            <person name="Getino M."/>
            <person name="Pursley I."/>
            <person name="Horton D.L."/>
            <person name="Alikhan N.F."/>
            <person name="Baker D."/>
            <person name="Gharbi K."/>
            <person name="Hall N."/>
            <person name="Watson M."/>
            <person name="Adriaenssens E.M."/>
            <person name="Foster-Nyarko E."/>
            <person name="Jarju S."/>
            <person name="Secka A."/>
            <person name="Antonio M."/>
            <person name="Oren A."/>
            <person name="Chaudhuri R.R."/>
            <person name="La Ragione R."/>
            <person name="Hildebrand F."/>
            <person name="Pallen M.J."/>
        </authorList>
    </citation>
    <scope>NUCLEOTIDE SEQUENCE</scope>
    <source>
        <strain evidence="6">ChiBcolR7-354</strain>
    </source>
</reference>
<dbReference type="SUPFAM" id="SSF100950">
    <property type="entry name" value="NagB/RpiA/CoA transferase-like"/>
    <property type="match status" value="1"/>
</dbReference>
<evidence type="ECO:0000256" key="3">
    <source>
        <dbReference type="ARBA" id="ARBA00023125"/>
    </source>
</evidence>
<dbReference type="PANTHER" id="PTHR34294:SF1">
    <property type="entry name" value="TRANSCRIPTIONAL REGULATOR LSRR"/>
    <property type="match status" value="1"/>
</dbReference>
<keyword evidence="4" id="KW-0804">Transcription</keyword>
<dbReference type="Pfam" id="PF04198">
    <property type="entry name" value="Sugar-bind"/>
    <property type="match status" value="1"/>
</dbReference>
<comment type="similarity">
    <text evidence="1">Belongs to the SorC transcriptional regulatory family.</text>
</comment>
<evidence type="ECO:0000256" key="2">
    <source>
        <dbReference type="ARBA" id="ARBA00023015"/>
    </source>
</evidence>
<dbReference type="PANTHER" id="PTHR34294">
    <property type="entry name" value="TRANSCRIPTIONAL REGULATOR-RELATED"/>
    <property type="match status" value="1"/>
</dbReference>
<dbReference type="Proteomes" id="UP000824262">
    <property type="component" value="Unassembled WGS sequence"/>
</dbReference>
<evidence type="ECO:0000256" key="4">
    <source>
        <dbReference type="ARBA" id="ARBA00023163"/>
    </source>
</evidence>
<keyword evidence="2" id="KW-0805">Transcription regulation</keyword>
<evidence type="ECO:0000259" key="5">
    <source>
        <dbReference type="Pfam" id="PF04198"/>
    </source>
</evidence>
<dbReference type="Gene3D" id="1.10.10.60">
    <property type="entry name" value="Homeodomain-like"/>
    <property type="match status" value="1"/>
</dbReference>
<dbReference type="EMBL" id="DVGA01000011">
    <property type="protein sequence ID" value="HIQ77762.1"/>
    <property type="molecule type" value="Genomic_DNA"/>
</dbReference>